<dbReference type="HOGENOM" id="CLU_1570520_0_0_1"/>
<name>H1V4P4_COLHI</name>
<sequence length="170" mass="18845">MSTTDKKEGTLRVLRIRWSQETVQFGAECFACAFCEGVAGSGAGVYLEIIRPWAKQGRQAGQSKESSPEQGCTRYSSCFWGNPGKLSIGSLPLVRSRSHCRLCVEGHYTQGQVFQREQHGEVINTDDFPAFFSFNTPFECFLSPVAFITPSTLILPDRTQGSAIVHQDLE</sequence>
<organism evidence="1 2">
    <name type="scientific">Colletotrichum higginsianum (strain IMI 349063)</name>
    <name type="common">Crucifer anthracnose fungus</name>
    <dbReference type="NCBI Taxonomy" id="759273"/>
    <lineage>
        <taxon>Eukaryota</taxon>
        <taxon>Fungi</taxon>
        <taxon>Dikarya</taxon>
        <taxon>Ascomycota</taxon>
        <taxon>Pezizomycotina</taxon>
        <taxon>Sordariomycetes</taxon>
        <taxon>Hypocreomycetidae</taxon>
        <taxon>Glomerellales</taxon>
        <taxon>Glomerellaceae</taxon>
        <taxon>Colletotrichum</taxon>
        <taxon>Colletotrichum destructivum species complex</taxon>
    </lineage>
</organism>
<gene>
    <name evidence="1" type="ORF">CH063_07032</name>
</gene>
<protein>
    <submittedName>
        <fullName evidence="1">Uncharacterized protein</fullName>
    </submittedName>
</protein>
<accession>H1V4P4</accession>
<evidence type="ECO:0000313" key="1">
    <source>
        <dbReference type="EMBL" id="CCF35196.1"/>
    </source>
</evidence>
<evidence type="ECO:0000313" key="2">
    <source>
        <dbReference type="Proteomes" id="UP000007174"/>
    </source>
</evidence>
<dbReference type="EMBL" id="CACQ02001440">
    <property type="protein sequence ID" value="CCF35196.1"/>
    <property type="molecule type" value="Genomic_DNA"/>
</dbReference>
<proteinExistence type="predicted"/>
<reference evidence="2" key="1">
    <citation type="journal article" date="2012" name="Nat. Genet.">
        <title>Lifestyle transitions in plant pathogenic Colletotrichum fungi deciphered by genome and transcriptome analyses.</title>
        <authorList>
            <person name="O'Connell R.J."/>
            <person name="Thon M.R."/>
            <person name="Hacquard S."/>
            <person name="Amyotte S.G."/>
            <person name="Kleemann J."/>
            <person name="Torres M.F."/>
            <person name="Damm U."/>
            <person name="Buiate E.A."/>
            <person name="Epstein L."/>
            <person name="Alkan N."/>
            <person name="Altmueller J."/>
            <person name="Alvarado-Balderrama L."/>
            <person name="Bauser C.A."/>
            <person name="Becker C."/>
            <person name="Birren B.W."/>
            <person name="Chen Z."/>
            <person name="Choi J."/>
            <person name="Crouch J.A."/>
            <person name="Duvick J.P."/>
            <person name="Farman M.A."/>
            <person name="Gan P."/>
            <person name="Heiman D."/>
            <person name="Henrissat B."/>
            <person name="Howard R.J."/>
            <person name="Kabbage M."/>
            <person name="Koch C."/>
            <person name="Kracher B."/>
            <person name="Kubo Y."/>
            <person name="Law A.D."/>
            <person name="Lebrun M.-H."/>
            <person name="Lee Y.-H."/>
            <person name="Miyara I."/>
            <person name="Moore N."/>
            <person name="Neumann U."/>
            <person name="Nordstroem K."/>
            <person name="Panaccione D.G."/>
            <person name="Panstruga R."/>
            <person name="Place M."/>
            <person name="Proctor R.H."/>
            <person name="Prusky D."/>
            <person name="Rech G."/>
            <person name="Reinhardt R."/>
            <person name="Rollins J.A."/>
            <person name="Rounsley S."/>
            <person name="Schardl C.L."/>
            <person name="Schwartz D.C."/>
            <person name="Shenoy N."/>
            <person name="Shirasu K."/>
            <person name="Sikhakolli U.R."/>
            <person name="Stueber K."/>
            <person name="Sukno S.A."/>
            <person name="Sweigard J.A."/>
            <person name="Takano Y."/>
            <person name="Takahara H."/>
            <person name="Trail F."/>
            <person name="van der Does H.C."/>
            <person name="Voll L.M."/>
            <person name="Will I."/>
            <person name="Young S."/>
            <person name="Zeng Q."/>
            <person name="Zhang J."/>
            <person name="Zhou S."/>
            <person name="Dickman M.B."/>
            <person name="Schulze-Lefert P."/>
            <person name="Ver Loren van Themaat E."/>
            <person name="Ma L.-J."/>
            <person name="Vaillancourt L.J."/>
        </authorList>
    </citation>
    <scope>NUCLEOTIDE SEQUENCE [LARGE SCALE GENOMIC DNA]</scope>
    <source>
        <strain evidence="2">IMI 349063</strain>
    </source>
</reference>
<dbReference type="Proteomes" id="UP000007174">
    <property type="component" value="Unassembled WGS sequence"/>
</dbReference>
<dbReference type="AlphaFoldDB" id="H1V4P4"/>